<keyword evidence="1" id="KW-0238">DNA-binding</keyword>
<dbReference type="Gene3D" id="1.10.357.10">
    <property type="entry name" value="Tetracycline Repressor, domain 2"/>
    <property type="match status" value="1"/>
</dbReference>
<dbReference type="PANTHER" id="PTHR30328:SF54">
    <property type="entry name" value="HTH-TYPE TRANSCRIPTIONAL REPRESSOR SCO4008"/>
    <property type="match status" value="1"/>
</dbReference>
<protein>
    <submittedName>
        <fullName evidence="4">TetR/AcrR family transcriptional regulator</fullName>
    </submittedName>
</protein>
<keyword evidence="5" id="KW-1185">Reference proteome</keyword>
<keyword evidence="2" id="KW-1133">Transmembrane helix</keyword>
<evidence type="ECO:0000256" key="2">
    <source>
        <dbReference type="SAM" id="Phobius"/>
    </source>
</evidence>
<dbReference type="Proteomes" id="UP001199816">
    <property type="component" value="Unassembled WGS sequence"/>
</dbReference>
<dbReference type="RefSeq" id="WP_231004112.1">
    <property type="nucleotide sequence ID" value="NZ_JAJNEC010000005.1"/>
</dbReference>
<name>A0ABS8PP00_9BACT</name>
<keyword evidence="2" id="KW-0812">Transmembrane</keyword>
<proteinExistence type="predicted"/>
<feature type="transmembrane region" description="Helical" evidence="2">
    <location>
        <begin position="154"/>
        <end position="172"/>
    </location>
</feature>
<accession>A0ABS8PP00</accession>
<organism evidence="4 5">
    <name type="scientific">Niabella pedocola</name>
    <dbReference type="NCBI Taxonomy" id="1752077"/>
    <lineage>
        <taxon>Bacteria</taxon>
        <taxon>Pseudomonadati</taxon>
        <taxon>Bacteroidota</taxon>
        <taxon>Chitinophagia</taxon>
        <taxon>Chitinophagales</taxon>
        <taxon>Chitinophagaceae</taxon>
        <taxon>Niabella</taxon>
    </lineage>
</organism>
<evidence type="ECO:0000256" key="1">
    <source>
        <dbReference type="ARBA" id="ARBA00023125"/>
    </source>
</evidence>
<dbReference type="InterPro" id="IPR009057">
    <property type="entry name" value="Homeodomain-like_sf"/>
</dbReference>
<dbReference type="EMBL" id="JAJNEC010000005">
    <property type="protein sequence ID" value="MCD2422835.1"/>
    <property type="molecule type" value="Genomic_DNA"/>
</dbReference>
<dbReference type="Pfam" id="PF00440">
    <property type="entry name" value="TetR_N"/>
    <property type="match status" value="1"/>
</dbReference>
<dbReference type="InterPro" id="IPR050109">
    <property type="entry name" value="HTH-type_TetR-like_transc_reg"/>
</dbReference>
<reference evidence="4 5" key="1">
    <citation type="submission" date="2021-11" db="EMBL/GenBank/DDBJ databases">
        <title>Genomic of Niabella pedocola.</title>
        <authorList>
            <person name="Wu T."/>
        </authorList>
    </citation>
    <scope>NUCLEOTIDE SEQUENCE [LARGE SCALE GENOMIC DNA]</scope>
    <source>
        <strain evidence="4 5">JCM 31011</strain>
    </source>
</reference>
<sequence>MKTEQRNTRVPKRDKLKSMEKLLHSVGAILQKDGYKALKAQHIAAHAKLDKKLIYNYFGSLGGLIDAYLKKNDFWKRTELLTEQAPLADLPANKVVEILKGQFTFLEHSPEMQHIILWELSEKNPLLQEILDERERFGEQLFKLSDKYFRGSAVNFRAVNALLVSAIYYIILHSRYNTNTICGIDATSKKGREQLFKSIEQIIYWCYQEAERTRNQ</sequence>
<dbReference type="SUPFAM" id="SSF46689">
    <property type="entry name" value="Homeodomain-like"/>
    <property type="match status" value="1"/>
</dbReference>
<comment type="caution">
    <text evidence="4">The sequence shown here is derived from an EMBL/GenBank/DDBJ whole genome shotgun (WGS) entry which is preliminary data.</text>
</comment>
<dbReference type="InterPro" id="IPR001647">
    <property type="entry name" value="HTH_TetR"/>
</dbReference>
<feature type="domain" description="HTH tetR-type" evidence="3">
    <location>
        <begin position="30"/>
        <end position="67"/>
    </location>
</feature>
<evidence type="ECO:0000313" key="5">
    <source>
        <dbReference type="Proteomes" id="UP001199816"/>
    </source>
</evidence>
<evidence type="ECO:0000313" key="4">
    <source>
        <dbReference type="EMBL" id="MCD2422835.1"/>
    </source>
</evidence>
<keyword evidence="2" id="KW-0472">Membrane</keyword>
<gene>
    <name evidence="4" type="ORF">LQ567_08690</name>
</gene>
<dbReference type="PANTHER" id="PTHR30328">
    <property type="entry name" value="TRANSCRIPTIONAL REPRESSOR"/>
    <property type="match status" value="1"/>
</dbReference>
<evidence type="ECO:0000259" key="3">
    <source>
        <dbReference type="Pfam" id="PF00440"/>
    </source>
</evidence>